<dbReference type="Pfam" id="PF00535">
    <property type="entry name" value="Glycos_transf_2"/>
    <property type="match status" value="1"/>
</dbReference>
<dbReference type="CDD" id="cd06423">
    <property type="entry name" value="CESA_like"/>
    <property type="match status" value="1"/>
</dbReference>
<feature type="transmembrane region" description="Helical" evidence="3">
    <location>
        <begin position="52"/>
        <end position="72"/>
    </location>
</feature>
<dbReference type="InterPro" id="IPR001173">
    <property type="entry name" value="Glyco_trans_2-like"/>
</dbReference>
<evidence type="ECO:0000313" key="5">
    <source>
        <dbReference type="EMBL" id="MFC6834937.1"/>
    </source>
</evidence>
<keyword evidence="3" id="KW-1133">Transmembrane helix</keyword>
<dbReference type="PANTHER" id="PTHR43630:SF1">
    <property type="entry name" value="POLY-BETA-1,6-N-ACETYL-D-GLUCOSAMINE SYNTHASE"/>
    <property type="match status" value="1"/>
</dbReference>
<dbReference type="PANTHER" id="PTHR43630">
    <property type="entry name" value="POLY-BETA-1,6-N-ACETYL-D-GLUCOSAMINE SYNTHASE"/>
    <property type="match status" value="1"/>
</dbReference>
<feature type="transmembrane region" description="Helical" evidence="3">
    <location>
        <begin position="490"/>
        <end position="514"/>
    </location>
</feature>
<dbReference type="SUPFAM" id="SSF53448">
    <property type="entry name" value="Nucleotide-diphospho-sugar transferases"/>
    <property type="match status" value="1"/>
</dbReference>
<protein>
    <submittedName>
        <fullName evidence="5">Glycosyltransferase</fullName>
        <ecNumber evidence="5">2.4.-.-</ecNumber>
    </submittedName>
</protein>
<keyword evidence="3" id="KW-0472">Membrane</keyword>
<feature type="transmembrane region" description="Helical" evidence="3">
    <location>
        <begin position="427"/>
        <end position="450"/>
    </location>
</feature>
<name>A0ABD5U389_9EURY</name>
<dbReference type="Proteomes" id="UP001596406">
    <property type="component" value="Unassembled WGS sequence"/>
</dbReference>
<accession>A0ABD5U389</accession>
<feature type="transmembrane region" description="Helical" evidence="3">
    <location>
        <begin position="114"/>
        <end position="134"/>
    </location>
</feature>
<dbReference type="Gene3D" id="3.90.550.10">
    <property type="entry name" value="Spore Coat Polysaccharide Biosynthesis Protein SpsA, Chain A"/>
    <property type="match status" value="1"/>
</dbReference>
<dbReference type="InterPro" id="IPR029044">
    <property type="entry name" value="Nucleotide-diphossugar_trans"/>
</dbReference>
<feature type="transmembrane region" description="Helical" evidence="3">
    <location>
        <begin position="84"/>
        <end position="102"/>
    </location>
</feature>
<dbReference type="RefSeq" id="WP_304446648.1">
    <property type="nucleotide sequence ID" value="NZ_JARRAH010000001.1"/>
</dbReference>
<keyword evidence="3" id="KW-0812">Transmembrane</keyword>
<dbReference type="AlphaFoldDB" id="A0ABD5U389"/>
<dbReference type="GO" id="GO:0016757">
    <property type="term" value="F:glycosyltransferase activity"/>
    <property type="evidence" value="ECO:0007669"/>
    <property type="project" value="UniProtKB-KW"/>
</dbReference>
<evidence type="ECO:0000259" key="4">
    <source>
        <dbReference type="Pfam" id="PF00535"/>
    </source>
</evidence>
<sequence length="537" mass="59287">MVLTGIAFTIGLVFYSPLVFLAGIVTTSAVGLVVVVSLVGGTSANSLFERRYSVQPSVVAPVAVTAVLLYGIWKLDALSPLSTVYATLTVVSVTVLLQFLLRHRDPSISHRFEIPLWPMVVLSPMVGGLVLTYWEAQTPVYIAGLLFLGLIYLLICAALLVPLAVVQKSTHVRSPPLNEPFPTVSVLIPAYNEAGYVGPCIEAVLDSDYPDQRLEIVVVNDGSSDGTYEEAAQYRDRGVSVYHKSNGGKHSALNYGLLCSTGEYVVAIDADSHVTPTAITRLVRDLEAHPGAGAVAGNVKVTNRDNVVTWLQSLEYIVSINTFRRMFGLLGSVPVIPGCLGGFRREALEDVFGYDPDTVTEDYDVTVQLIKHGWRVKTSEATVSTEAPFTWRDLYRQRLRWYQGSFQTMFKHVDVFADDRSRLLHRFVFPFTLLSSVFLPLVTLSVLILVPTWIRQGRVDEIATVLSLFFVLMVAIVGVALTLEAETPRHLLYAPLAFTVYRVFLSAVVIRGLIAAVLDTDGDWQHVRRLAQERRTR</sequence>
<dbReference type="EMBL" id="JBHSXM010000001">
    <property type="protein sequence ID" value="MFC6834937.1"/>
    <property type="molecule type" value="Genomic_DNA"/>
</dbReference>
<evidence type="ECO:0000256" key="3">
    <source>
        <dbReference type="SAM" id="Phobius"/>
    </source>
</evidence>
<keyword evidence="6" id="KW-1185">Reference proteome</keyword>
<feature type="transmembrane region" description="Helical" evidence="3">
    <location>
        <begin position="12"/>
        <end position="40"/>
    </location>
</feature>
<dbReference type="EC" id="2.4.-.-" evidence="5"/>
<feature type="domain" description="Glycosyltransferase 2-like" evidence="4">
    <location>
        <begin position="185"/>
        <end position="352"/>
    </location>
</feature>
<reference evidence="5 6" key="1">
    <citation type="journal article" date="2019" name="Int. J. Syst. Evol. Microbiol.">
        <title>The Global Catalogue of Microorganisms (GCM) 10K type strain sequencing project: providing services to taxonomists for standard genome sequencing and annotation.</title>
        <authorList>
            <consortium name="The Broad Institute Genomics Platform"/>
            <consortium name="The Broad Institute Genome Sequencing Center for Infectious Disease"/>
            <person name="Wu L."/>
            <person name="Ma J."/>
        </authorList>
    </citation>
    <scope>NUCLEOTIDE SEQUENCE [LARGE SCALE GENOMIC DNA]</scope>
    <source>
        <strain evidence="5 6">PSRA2</strain>
    </source>
</reference>
<evidence type="ECO:0000256" key="2">
    <source>
        <dbReference type="ARBA" id="ARBA00022679"/>
    </source>
</evidence>
<proteinExistence type="predicted"/>
<keyword evidence="1 5" id="KW-0328">Glycosyltransferase</keyword>
<comment type="caution">
    <text evidence="5">The sequence shown here is derived from an EMBL/GenBank/DDBJ whole genome shotgun (WGS) entry which is preliminary data.</text>
</comment>
<keyword evidence="2 5" id="KW-0808">Transferase</keyword>
<gene>
    <name evidence="5" type="ORF">ACFQHK_00275</name>
</gene>
<evidence type="ECO:0000256" key="1">
    <source>
        <dbReference type="ARBA" id="ARBA00022676"/>
    </source>
</evidence>
<feature type="transmembrane region" description="Helical" evidence="3">
    <location>
        <begin position="140"/>
        <end position="166"/>
    </location>
</feature>
<organism evidence="5 6">
    <name type="scientific">Halomarina ordinaria</name>
    <dbReference type="NCBI Taxonomy" id="3033939"/>
    <lineage>
        <taxon>Archaea</taxon>
        <taxon>Methanobacteriati</taxon>
        <taxon>Methanobacteriota</taxon>
        <taxon>Stenosarchaea group</taxon>
        <taxon>Halobacteria</taxon>
        <taxon>Halobacteriales</taxon>
        <taxon>Natronomonadaceae</taxon>
        <taxon>Halomarina</taxon>
    </lineage>
</organism>
<feature type="transmembrane region" description="Helical" evidence="3">
    <location>
        <begin position="462"/>
        <end position="483"/>
    </location>
</feature>
<evidence type="ECO:0000313" key="6">
    <source>
        <dbReference type="Proteomes" id="UP001596406"/>
    </source>
</evidence>